<sequence>MAVQYVMSQLASAIVYLHSKWIFHGDVKPENIIVFGVEKNNRLRIKLTDFGRAGSFYYMAPELHLGFPFDLTADLYSAGVLMYEMLIGTKPFAELTKDQYIVMLRKRMSIVMPQFDTSHLSAQCFGLLSSLLSYDKQNRLFGESLAKHPFINIEPIVDQQCHYSKACEFIVSGVTHVNNGQLGSGYIDVVEAALHLSIHINQQSDEILYHQLVEKLKEYIRYGDKVELRLLNDFSGSPLNIQTKDEKLRCLIKSTPQLLAAYDICSIGEMYLKQNSSKRGFELVRQGLEVLLPALGKEPDGPRKNLLAAKIDEWMKMLENVKKGRRTGNSIANNYFLYQYIYPFI</sequence>
<accession>A0ABQ9JGI7</accession>
<dbReference type="SMART" id="SM00220">
    <property type="entry name" value="S_TKc"/>
    <property type="match status" value="1"/>
</dbReference>
<comment type="caution">
    <text evidence="2">The sequence shown here is derived from an EMBL/GenBank/DDBJ whole genome shotgun (WGS) entry which is preliminary data.</text>
</comment>
<dbReference type="InterPro" id="IPR011009">
    <property type="entry name" value="Kinase-like_dom_sf"/>
</dbReference>
<dbReference type="EMBL" id="JAPWTJ010000560">
    <property type="protein sequence ID" value="KAJ8977328.1"/>
    <property type="molecule type" value="Genomic_DNA"/>
</dbReference>
<dbReference type="Gene3D" id="1.20.58.80">
    <property type="entry name" value="Phosphotransferase system, lactose/cellobiose-type IIA subunit"/>
    <property type="match status" value="1"/>
</dbReference>
<organism evidence="2 3">
    <name type="scientific">Molorchus minor</name>
    <dbReference type="NCBI Taxonomy" id="1323400"/>
    <lineage>
        <taxon>Eukaryota</taxon>
        <taxon>Metazoa</taxon>
        <taxon>Ecdysozoa</taxon>
        <taxon>Arthropoda</taxon>
        <taxon>Hexapoda</taxon>
        <taxon>Insecta</taxon>
        <taxon>Pterygota</taxon>
        <taxon>Neoptera</taxon>
        <taxon>Endopterygota</taxon>
        <taxon>Coleoptera</taxon>
        <taxon>Polyphaga</taxon>
        <taxon>Cucujiformia</taxon>
        <taxon>Chrysomeloidea</taxon>
        <taxon>Cerambycidae</taxon>
        <taxon>Lamiinae</taxon>
        <taxon>Monochamini</taxon>
        <taxon>Molorchus</taxon>
    </lineage>
</organism>
<keyword evidence="3" id="KW-1185">Reference proteome</keyword>
<dbReference type="SUPFAM" id="SSF116846">
    <property type="entry name" value="MIT domain"/>
    <property type="match status" value="1"/>
</dbReference>
<dbReference type="PROSITE" id="PS00108">
    <property type="entry name" value="PROTEIN_KINASE_ST"/>
    <property type="match status" value="1"/>
</dbReference>
<reference evidence="2" key="1">
    <citation type="journal article" date="2023" name="Insect Mol. Biol.">
        <title>Genome sequencing provides insights into the evolution of gene families encoding plant cell wall-degrading enzymes in longhorned beetles.</title>
        <authorList>
            <person name="Shin N.R."/>
            <person name="Okamura Y."/>
            <person name="Kirsch R."/>
            <person name="Pauchet Y."/>
        </authorList>
    </citation>
    <scope>NUCLEOTIDE SEQUENCE</scope>
    <source>
        <strain evidence="2">MMC_N1</strain>
    </source>
</reference>
<dbReference type="PANTHER" id="PTHR44167">
    <property type="entry name" value="OVARIAN-SPECIFIC SERINE/THREONINE-PROTEIN KINASE LOK-RELATED"/>
    <property type="match status" value="1"/>
</dbReference>
<dbReference type="InterPro" id="IPR008271">
    <property type="entry name" value="Ser/Thr_kinase_AS"/>
</dbReference>
<dbReference type="SUPFAM" id="SSF56112">
    <property type="entry name" value="Protein kinase-like (PK-like)"/>
    <property type="match status" value="1"/>
</dbReference>
<dbReference type="PROSITE" id="PS50011">
    <property type="entry name" value="PROTEIN_KINASE_DOM"/>
    <property type="match status" value="1"/>
</dbReference>
<proteinExistence type="predicted"/>
<dbReference type="Pfam" id="PF00069">
    <property type="entry name" value="Pkinase"/>
    <property type="match status" value="1"/>
</dbReference>
<evidence type="ECO:0000259" key="1">
    <source>
        <dbReference type="PROSITE" id="PS50011"/>
    </source>
</evidence>
<dbReference type="InterPro" id="IPR036181">
    <property type="entry name" value="MIT_dom_sf"/>
</dbReference>
<evidence type="ECO:0000313" key="3">
    <source>
        <dbReference type="Proteomes" id="UP001162164"/>
    </source>
</evidence>
<feature type="domain" description="Protein kinase" evidence="1">
    <location>
        <begin position="1"/>
        <end position="151"/>
    </location>
</feature>
<evidence type="ECO:0000313" key="2">
    <source>
        <dbReference type="EMBL" id="KAJ8977328.1"/>
    </source>
</evidence>
<dbReference type="InterPro" id="IPR000719">
    <property type="entry name" value="Prot_kinase_dom"/>
</dbReference>
<dbReference type="Gene3D" id="1.10.510.10">
    <property type="entry name" value="Transferase(Phosphotransferase) domain 1"/>
    <property type="match status" value="1"/>
</dbReference>
<gene>
    <name evidence="2" type="ORF">NQ317_018610</name>
</gene>
<dbReference type="PANTHER" id="PTHR44167:SF18">
    <property type="entry name" value="PROTEIN KINASE DOMAIN-CONTAINING PROTEIN"/>
    <property type="match status" value="1"/>
</dbReference>
<name>A0ABQ9JGI7_9CUCU</name>
<dbReference type="Proteomes" id="UP001162164">
    <property type="component" value="Unassembled WGS sequence"/>
</dbReference>
<protein>
    <recommendedName>
        <fullName evidence="1">Protein kinase domain-containing protein</fullName>
    </recommendedName>
</protein>